<name>A0A8J2U210_9GAMM</name>
<protein>
    <submittedName>
        <fullName evidence="2">Uncharacterized protein</fullName>
    </submittedName>
</protein>
<accession>A0A8J2U210</accession>
<dbReference type="InterPro" id="IPR046525">
    <property type="entry name" value="DUF6702"/>
</dbReference>
<evidence type="ECO:0000313" key="3">
    <source>
        <dbReference type="Proteomes" id="UP000619743"/>
    </source>
</evidence>
<dbReference type="AlphaFoldDB" id="A0A8J2U210"/>
<proteinExistence type="predicted"/>
<keyword evidence="1" id="KW-0732">Signal</keyword>
<dbReference type="EMBL" id="BMDX01000001">
    <property type="protein sequence ID" value="GGA65216.1"/>
    <property type="molecule type" value="Genomic_DNA"/>
</dbReference>
<keyword evidence="3" id="KW-1185">Reference proteome</keyword>
<sequence length="183" mass="20687">MQQPTTMSKAVIASLLVLLVMSCGAAMAHTYHAIRTTMTLNAETGSVEIIHRVFANDLGAVLAAEQNQRLELSESAAHQQWTEQYWQRYFAVLDRHDQPIELTWVGMEIDDHYAWVYQEYHGDIAELLASDIHNGLLMGNFDHQINTVDVVLAEHKSALVFSEAKLRQAIKHSSKAGDHHHHH</sequence>
<evidence type="ECO:0000256" key="1">
    <source>
        <dbReference type="SAM" id="SignalP"/>
    </source>
</evidence>
<organism evidence="2 3">
    <name type="scientific">Neiella marina</name>
    <dbReference type="NCBI Taxonomy" id="508461"/>
    <lineage>
        <taxon>Bacteria</taxon>
        <taxon>Pseudomonadati</taxon>
        <taxon>Pseudomonadota</taxon>
        <taxon>Gammaproteobacteria</taxon>
        <taxon>Alteromonadales</taxon>
        <taxon>Echinimonadaceae</taxon>
        <taxon>Neiella</taxon>
    </lineage>
</organism>
<comment type="caution">
    <text evidence="2">The sequence shown here is derived from an EMBL/GenBank/DDBJ whole genome shotgun (WGS) entry which is preliminary data.</text>
</comment>
<feature type="signal peptide" evidence="1">
    <location>
        <begin position="1"/>
        <end position="28"/>
    </location>
</feature>
<dbReference type="Proteomes" id="UP000619743">
    <property type="component" value="Unassembled WGS sequence"/>
</dbReference>
<evidence type="ECO:0000313" key="2">
    <source>
        <dbReference type="EMBL" id="GGA65216.1"/>
    </source>
</evidence>
<dbReference type="Pfam" id="PF20420">
    <property type="entry name" value="DUF6702"/>
    <property type="match status" value="1"/>
</dbReference>
<reference evidence="3" key="1">
    <citation type="journal article" date="2019" name="Int. J. Syst. Evol. Microbiol.">
        <title>The Global Catalogue of Microorganisms (GCM) 10K type strain sequencing project: providing services to taxonomists for standard genome sequencing and annotation.</title>
        <authorList>
            <consortium name="The Broad Institute Genomics Platform"/>
            <consortium name="The Broad Institute Genome Sequencing Center for Infectious Disease"/>
            <person name="Wu L."/>
            <person name="Ma J."/>
        </authorList>
    </citation>
    <scope>NUCLEOTIDE SEQUENCE [LARGE SCALE GENOMIC DNA]</scope>
    <source>
        <strain evidence="3">CGMCC 1.10130</strain>
    </source>
</reference>
<gene>
    <name evidence="2" type="ORF">GCM10011369_03320</name>
</gene>
<feature type="chain" id="PRO_5035150304" evidence="1">
    <location>
        <begin position="29"/>
        <end position="183"/>
    </location>
</feature>